<sequence length="265" mass="29078">MGVRSASTGIAPTNYLEAQNWLLTTGRMSQDIQNKLGGQSVAPPKLTETSGKRRVLVMGLHEVDLFILGAMPEGTAKDLLNDAVFEAMSASNGKERVVNETSFLNFFAKCGKECSNGEAVDIPSEEELRCLLCSWDSEGHLDEDRVQEILRRCMKVVNKTTLTDGVSSKSSVVRKLEVNEVLMLQSVPCKDSEIDVLRVKVQALNDGAEGWVTMSGNQGTEYLKEGGNIFKVKKETLLTEDLDITAGAKEKASQLKDAWYSRDPV</sequence>
<evidence type="ECO:0000313" key="3">
    <source>
        <dbReference type="EMBL" id="CAL4765496.1"/>
    </source>
</evidence>
<dbReference type="AlphaFoldDB" id="A0A9P1FIC3"/>
<dbReference type="Proteomes" id="UP001152797">
    <property type="component" value="Unassembled WGS sequence"/>
</dbReference>
<dbReference type="EMBL" id="CAMXCT030000392">
    <property type="protein sequence ID" value="CAL4765496.1"/>
    <property type="molecule type" value="Genomic_DNA"/>
</dbReference>
<dbReference type="OrthoDB" id="418917at2759"/>
<evidence type="ECO:0000313" key="1">
    <source>
        <dbReference type="EMBL" id="CAI3978184.1"/>
    </source>
</evidence>
<reference evidence="2" key="2">
    <citation type="submission" date="2024-04" db="EMBL/GenBank/DDBJ databases">
        <authorList>
            <person name="Chen Y."/>
            <person name="Shah S."/>
            <person name="Dougan E. K."/>
            <person name="Thang M."/>
            <person name="Chan C."/>
        </authorList>
    </citation>
    <scope>NUCLEOTIDE SEQUENCE [LARGE SCALE GENOMIC DNA]</scope>
</reference>
<comment type="caution">
    <text evidence="1">The sequence shown here is derived from an EMBL/GenBank/DDBJ whole genome shotgun (WGS) entry which is preliminary data.</text>
</comment>
<reference evidence="1" key="1">
    <citation type="submission" date="2022-10" db="EMBL/GenBank/DDBJ databases">
        <authorList>
            <person name="Chen Y."/>
            <person name="Dougan E. K."/>
            <person name="Chan C."/>
            <person name="Rhodes N."/>
            <person name="Thang M."/>
        </authorList>
    </citation>
    <scope>NUCLEOTIDE SEQUENCE</scope>
</reference>
<organism evidence="1">
    <name type="scientific">Cladocopium goreaui</name>
    <dbReference type="NCBI Taxonomy" id="2562237"/>
    <lineage>
        <taxon>Eukaryota</taxon>
        <taxon>Sar</taxon>
        <taxon>Alveolata</taxon>
        <taxon>Dinophyceae</taxon>
        <taxon>Suessiales</taxon>
        <taxon>Symbiodiniaceae</taxon>
        <taxon>Cladocopium</taxon>
    </lineage>
</organism>
<protein>
    <submittedName>
        <fullName evidence="3">tRNA-uridine aminocarboxypropyltransferase</fullName>
    </submittedName>
</protein>
<accession>A0A9P1FIC3</accession>
<evidence type="ECO:0000313" key="4">
    <source>
        <dbReference type="Proteomes" id="UP001152797"/>
    </source>
</evidence>
<name>A0A9P1FIC3_9DINO</name>
<dbReference type="EMBL" id="CAMXCT010000392">
    <property type="protein sequence ID" value="CAI3978184.1"/>
    <property type="molecule type" value="Genomic_DNA"/>
</dbReference>
<evidence type="ECO:0000313" key="2">
    <source>
        <dbReference type="EMBL" id="CAL1131559.1"/>
    </source>
</evidence>
<keyword evidence="4" id="KW-1185">Reference proteome</keyword>
<proteinExistence type="predicted"/>
<dbReference type="EMBL" id="CAMXCT020000392">
    <property type="protein sequence ID" value="CAL1131559.1"/>
    <property type="molecule type" value="Genomic_DNA"/>
</dbReference>
<gene>
    <name evidence="1" type="ORF">C1SCF055_LOCUS6256</name>
</gene>